<feature type="domain" description="Transposase DDE" evidence="2">
    <location>
        <begin position="340"/>
        <end position="463"/>
    </location>
</feature>
<dbReference type="EMBL" id="AZFV01000072">
    <property type="protein sequence ID" value="KRM13968.1"/>
    <property type="molecule type" value="Genomic_DNA"/>
</dbReference>
<evidence type="ECO:0000259" key="2">
    <source>
        <dbReference type="Pfam" id="PF13751"/>
    </source>
</evidence>
<sequence length="477" mass="55415">MYDVIVPKDNELRLLLEMVDFDFIYDEMASKYCLDDGRIAVDPVQMFKYLYLKVLYNISDRDLIKRAKTDMAMKFFLGLNPEDDVIHHSLLTKFRRQRLKDSNILNLLISKSVQVALDKKLITSNKIIIDSTHTASNYNQKSPIETLRAKSKLVRKNIYKVNEDIKSELPVKNDTNDLEKEKIYTDNLLKKVEEHPELIAIPAIEQSFNSLKETQADIKEYQDYSEDADAKVGHKTKDTSFFGYKTHIAMTEERIITDAIITSGEKGDGPFLQDLIDNTRERKVNVDAVIGDRAYSGKDNIKAAEEKNFVLVSGLHPVMSNGSRKKEDMWDFNKDAGMFICPEGHIAIRKRLEIRKDRPNYNPSMKYYFDVKKCRVCPLRDKCFKGKKSKTYSVSIKTDAHKYQKEFENTEYFQKNIKTRYKIEAKNSEMKIKHGYRTTQSSGIEAMMLQGAITIFCVNMKRIQKLDKEKKEKSNKD</sequence>
<organism evidence="3 4">
    <name type="scientific">Companilactobacillus nantensis DSM 16982</name>
    <dbReference type="NCBI Taxonomy" id="1423774"/>
    <lineage>
        <taxon>Bacteria</taxon>
        <taxon>Bacillati</taxon>
        <taxon>Bacillota</taxon>
        <taxon>Bacilli</taxon>
        <taxon>Lactobacillales</taxon>
        <taxon>Lactobacillaceae</taxon>
        <taxon>Companilactobacillus</taxon>
    </lineage>
</organism>
<dbReference type="PATRIC" id="fig|1423774.3.peg.2597"/>
<evidence type="ECO:0000313" key="4">
    <source>
        <dbReference type="Proteomes" id="UP000051302"/>
    </source>
</evidence>
<protein>
    <submittedName>
        <fullName evidence="3">Transposase IS4 family protein</fullName>
    </submittedName>
</protein>
<dbReference type="Pfam" id="PF13751">
    <property type="entry name" value="DDE_Tnp_1_6"/>
    <property type="match status" value="1"/>
</dbReference>
<dbReference type="PANTHER" id="PTHR33408:SF2">
    <property type="entry name" value="TRANSPOSASE DDE DOMAIN-CONTAINING PROTEIN"/>
    <property type="match status" value="1"/>
</dbReference>
<proteinExistence type="predicted"/>
<dbReference type="InterPro" id="IPR047629">
    <property type="entry name" value="IS1182_transpos"/>
</dbReference>
<gene>
    <name evidence="3" type="ORF">FD31_GL002500</name>
</gene>
<dbReference type="InterPro" id="IPR008490">
    <property type="entry name" value="Transposase_InsH_N"/>
</dbReference>
<keyword evidence="4" id="KW-1185">Reference proteome</keyword>
<reference evidence="3 4" key="1">
    <citation type="journal article" date="2015" name="Genome Announc.">
        <title>Expanding the biotechnology potential of lactobacilli through comparative genomics of 213 strains and associated genera.</title>
        <authorList>
            <person name="Sun Z."/>
            <person name="Harris H.M."/>
            <person name="McCann A."/>
            <person name="Guo C."/>
            <person name="Argimon S."/>
            <person name="Zhang W."/>
            <person name="Yang X."/>
            <person name="Jeffery I.B."/>
            <person name="Cooney J.C."/>
            <person name="Kagawa T.F."/>
            <person name="Liu W."/>
            <person name="Song Y."/>
            <person name="Salvetti E."/>
            <person name="Wrobel A."/>
            <person name="Rasinkangas P."/>
            <person name="Parkhill J."/>
            <person name="Rea M.C."/>
            <person name="O'Sullivan O."/>
            <person name="Ritari J."/>
            <person name="Douillard F.P."/>
            <person name="Paul Ross R."/>
            <person name="Yang R."/>
            <person name="Briner A.E."/>
            <person name="Felis G.E."/>
            <person name="de Vos W.M."/>
            <person name="Barrangou R."/>
            <person name="Klaenhammer T.R."/>
            <person name="Caufield P.W."/>
            <person name="Cui Y."/>
            <person name="Zhang H."/>
            <person name="O'Toole P.W."/>
        </authorList>
    </citation>
    <scope>NUCLEOTIDE SEQUENCE [LARGE SCALE GENOMIC DNA]</scope>
    <source>
        <strain evidence="3 4">DSM 16982</strain>
    </source>
</reference>
<dbReference type="NCBIfam" id="NF033551">
    <property type="entry name" value="transpos_IS1182"/>
    <property type="match status" value="1"/>
</dbReference>
<dbReference type="Proteomes" id="UP000051302">
    <property type="component" value="Unassembled WGS sequence"/>
</dbReference>
<name>A0A0R1W7T4_9LACO</name>
<dbReference type="Pfam" id="PF05598">
    <property type="entry name" value="DUF772"/>
    <property type="match status" value="1"/>
</dbReference>
<accession>A0A0R1W7T4</accession>
<evidence type="ECO:0000259" key="1">
    <source>
        <dbReference type="Pfam" id="PF05598"/>
    </source>
</evidence>
<dbReference type="InterPro" id="IPR025668">
    <property type="entry name" value="Tnp_DDE_dom"/>
</dbReference>
<dbReference type="PANTHER" id="PTHR33408">
    <property type="entry name" value="TRANSPOSASE"/>
    <property type="match status" value="1"/>
</dbReference>
<comment type="caution">
    <text evidence="3">The sequence shown here is derived from an EMBL/GenBank/DDBJ whole genome shotgun (WGS) entry which is preliminary data.</text>
</comment>
<dbReference type="AlphaFoldDB" id="A0A0R1W7T4"/>
<feature type="domain" description="Transposase InsH N-terminal" evidence="1">
    <location>
        <begin position="4"/>
        <end position="96"/>
    </location>
</feature>
<evidence type="ECO:0000313" key="3">
    <source>
        <dbReference type="EMBL" id="KRM13968.1"/>
    </source>
</evidence>